<dbReference type="InterPro" id="IPR000551">
    <property type="entry name" value="MerR-type_HTH_dom"/>
</dbReference>
<dbReference type="PROSITE" id="PS50937">
    <property type="entry name" value="HTH_MERR_2"/>
    <property type="match status" value="1"/>
</dbReference>
<sequence>MKRKNYIKEISDVFQIPPSSLRYWENESLIKFPRNEKNNYRFLSFQTMIDICDIIFYRDLSIPLKEIKLIPCMDIDELDSTLNKNKQRLTKEFHKIKKTIEKIESKEIIIEKVKYLKSNPSYIEKQILSSIKLFDDSMSHENKELIQLYLSNPNEFAIVIDSKTSAAHYGYFTCETDKDIFRAKDSCEKSYLRGLLKVEYDNMINNNHNELISNANSLGYKTGLVMGRYLITACEDKRYDYYEAWIELL</sequence>
<dbReference type="CDD" id="cd00592">
    <property type="entry name" value="HTH_MerR-like"/>
    <property type="match status" value="1"/>
</dbReference>
<dbReference type="SUPFAM" id="SSF46955">
    <property type="entry name" value="Putative DNA-binding domain"/>
    <property type="match status" value="1"/>
</dbReference>
<dbReference type="SMART" id="SM00422">
    <property type="entry name" value="HTH_MERR"/>
    <property type="match status" value="1"/>
</dbReference>
<feature type="domain" description="HTH merR-type" evidence="1">
    <location>
        <begin position="7"/>
        <end position="73"/>
    </location>
</feature>
<gene>
    <name evidence="2" type="ORF">CLOSAC_26190</name>
</gene>
<dbReference type="InterPro" id="IPR009061">
    <property type="entry name" value="DNA-bd_dom_put_sf"/>
</dbReference>
<dbReference type="GO" id="GO:0003677">
    <property type="term" value="F:DNA binding"/>
    <property type="evidence" value="ECO:0007669"/>
    <property type="project" value="InterPro"/>
</dbReference>
<dbReference type="EMBL" id="LZYZ01000005">
    <property type="protein sequence ID" value="OOM11076.1"/>
    <property type="molecule type" value="Genomic_DNA"/>
</dbReference>
<dbReference type="AlphaFoldDB" id="A0A1S8N3H2"/>
<protein>
    <submittedName>
        <fullName evidence="2">MerR family regulatory protein</fullName>
    </submittedName>
</protein>
<dbReference type="Proteomes" id="UP000191154">
    <property type="component" value="Unassembled WGS sequence"/>
</dbReference>
<dbReference type="GO" id="GO:0006355">
    <property type="term" value="P:regulation of DNA-templated transcription"/>
    <property type="evidence" value="ECO:0007669"/>
    <property type="project" value="InterPro"/>
</dbReference>
<reference evidence="2 3" key="1">
    <citation type="submission" date="2016-05" db="EMBL/GenBank/DDBJ databases">
        <title>Microbial solvent formation.</title>
        <authorList>
            <person name="Poehlein A."/>
            <person name="Montoya Solano J.D."/>
            <person name="Flitsch S."/>
            <person name="Krabben P."/>
            <person name="Duerre P."/>
            <person name="Daniel R."/>
        </authorList>
    </citation>
    <scope>NUCLEOTIDE SEQUENCE [LARGE SCALE GENOMIC DNA]</scope>
    <source>
        <strain evidence="2 3">L1-8</strain>
    </source>
</reference>
<name>A0A1S8N3H2_CLOSA</name>
<dbReference type="STRING" id="169679.CSACC_00290"/>
<proteinExistence type="predicted"/>
<accession>A0A1S8N3H2</accession>
<evidence type="ECO:0000313" key="3">
    <source>
        <dbReference type="Proteomes" id="UP000191154"/>
    </source>
</evidence>
<dbReference type="Pfam" id="PF00376">
    <property type="entry name" value="MerR"/>
    <property type="match status" value="1"/>
</dbReference>
<dbReference type="Gene3D" id="1.10.1660.10">
    <property type="match status" value="1"/>
</dbReference>
<comment type="caution">
    <text evidence="2">The sequence shown here is derived from an EMBL/GenBank/DDBJ whole genome shotgun (WGS) entry which is preliminary data.</text>
</comment>
<dbReference type="RefSeq" id="WP_077865801.1">
    <property type="nucleotide sequence ID" value="NZ_LZYZ01000005.1"/>
</dbReference>
<evidence type="ECO:0000259" key="1">
    <source>
        <dbReference type="PROSITE" id="PS50937"/>
    </source>
</evidence>
<evidence type="ECO:0000313" key="2">
    <source>
        <dbReference type="EMBL" id="OOM11076.1"/>
    </source>
</evidence>
<organism evidence="2 3">
    <name type="scientific">Clostridium saccharobutylicum</name>
    <dbReference type="NCBI Taxonomy" id="169679"/>
    <lineage>
        <taxon>Bacteria</taxon>
        <taxon>Bacillati</taxon>
        <taxon>Bacillota</taxon>
        <taxon>Clostridia</taxon>
        <taxon>Eubacteriales</taxon>
        <taxon>Clostridiaceae</taxon>
        <taxon>Clostridium</taxon>
    </lineage>
</organism>